<evidence type="ECO:0000256" key="1">
    <source>
        <dbReference type="SAM" id="MobiDB-lite"/>
    </source>
</evidence>
<name>A0A2I0UJL3_LIMLA</name>
<organism evidence="2 3">
    <name type="scientific">Limosa lapponica baueri</name>
    <dbReference type="NCBI Taxonomy" id="1758121"/>
    <lineage>
        <taxon>Eukaryota</taxon>
        <taxon>Metazoa</taxon>
        <taxon>Chordata</taxon>
        <taxon>Craniata</taxon>
        <taxon>Vertebrata</taxon>
        <taxon>Euteleostomi</taxon>
        <taxon>Archelosauria</taxon>
        <taxon>Archosauria</taxon>
        <taxon>Dinosauria</taxon>
        <taxon>Saurischia</taxon>
        <taxon>Theropoda</taxon>
        <taxon>Coelurosauria</taxon>
        <taxon>Aves</taxon>
        <taxon>Neognathae</taxon>
        <taxon>Neoaves</taxon>
        <taxon>Charadriiformes</taxon>
        <taxon>Scolopacidae</taxon>
        <taxon>Limosa</taxon>
    </lineage>
</organism>
<dbReference type="EMBL" id="KZ505721">
    <property type="protein sequence ID" value="PKU46242.1"/>
    <property type="molecule type" value="Genomic_DNA"/>
</dbReference>
<feature type="region of interest" description="Disordered" evidence="1">
    <location>
        <begin position="64"/>
        <end position="135"/>
    </location>
</feature>
<gene>
    <name evidence="2" type="ORF">llap_3466</name>
</gene>
<keyword evidence="3" id="KW-1185">Reference proteome</keyword>
<protein>
    <recommendedName>
        <fullName evidence="4">Glycerol kinase</fullName>
    </recommendedName>
</protein>
<dbReference type="PANTHER" id="PTHR33395:SF22">
    <property type="entry name" value="REVERSE TRANSCRIPTASE DOMAIN-CONTAINING PROTEIN"/>
    <property type="match status" value="1"/>
</dbReference>
<dbReference type="AlphaFoldDB" id="A0A2I0UJL3"/>
<evidence type="ECO:0000313" key="3">
    <source>
        <dbReference type="Proteomes" id="UP000233556"/>
    </source>
</evidence>
<dbReference type="GO" id="GO:0061343">
    <property type="term" value="P:cell adhesion involved in heart morphogenesis"/>
    <property type="evidence" value="ECO:0007669"/>
    <property type="project" value="TreeGrafter"/>
</dbReference>
<evidence type="ECO:0008006" key="4">
    <source>
        <dbReference type="Google" id="ProtNLM"/>
    </source>
</evidence>
<reference evidence="3" key="2">
    <citation type="submission" date="2017-12" db="EMBL/GenBank/DDBJ databases">
        <title>Genome sequence of the Bar-tailed Godwit (Limosa lapponica baueri).</title>
        <authorList>
            <person name="Lima N.C.B."/>
            <person name="Parody-Merino A.M."/>
            <person name="Battley P.F."/>
            <person name="Fidler A.E."/>
            <person name="Prosdocimi F."/>
        </authorList>
    </citation>
    <scope>NUCLEOTIDE SEQUENCE [LARGE SCALE GENOMIC DNA]</scope>
</reference>
<dbReference type="GO" id="GO:0007508">
    <property type="term" value="P:larval heart development"/>
    <property type="evidence" value="ECO:0007669"/>
    <property type="project" value="TreeGrafter"/>
</dbReference>
<evidence type="ECO:0000313" key="2">
    <source>
        <dbReference type="EMBL" id="PKU46242.1"/>
    </source>
</evidence>
<sequence length="135" mass="15072">MIEEPMRKGAMLDLVFTNKEGLVGNVKFKGSLSCSDHEMVEFKIHRAARRVCSKLATLDFRRADWSPEKSDWQGSLGERTGRERGPRKLVGIQGSPPPRSGKEHPKKEEVRQNSQQACMDEQGPPGQAQDQKGGL</sequence>
<dbReference type="OrthoDB" id="6152807at2759"/>
<feature type="compositionally biased region" description="Basic and acidic residues" evidence="1">
    <location>
        <begin position="100"/>
        <end position="111"/>
    </location>
</feature>
<dbReference type="PANTHER" id="PTHR33395">
    <property type="entry name" value="TRANSCRIPTASE, PUTATIVE-RELATED-RELATED"/>
    <property type="match status" value="1"/>
</dbReference>
<proteinExistence type="predicted"/>
<dbReference type="GO" id="GO:0031012">
    <property type="term" value="C:extracellular matrix"/>
    <property type="evidence" value="ECO:0007669"/>
    <property type="project" value="TreeGrafter"/>
</dbReference>
<accession>A0A2I0UJL3</accession>
<reference evidence="3" key="1">
    <citation type="submission" date="2017-11" db="EMBL/GenBank/DDBJ databases">
        <authorList>
            <person name="Lima N.C."/>
            <person name="Parody-Merino A.M."/>
            <person name="Battley P.F."/>
            <person name="Fidler A.E."/>
            <person name="Prosdocimi F."/>
        </authorList>
    </citation>
    <scope>NUCLEOTIDE SEQUENCE [LARGE SCALE GENOMIC DNA]</scope>
</reference>
<dbReference type="Proteomes" id="UP000233556">
    <property type="component" value="Unassembled WGS sequence"/>
</dbReference>